<dbReference type="GeneID" id="26253176"/>
<organism evidence="5 6">
    <name type="scientific">Bipolaris victoriae (strain FI3)</name>
    <name type="common">Victoria blight of oats agent</name>
    <name type="synonym">Cochliobolus victoriae</name>
    <dbReference type="NCBI Taxonomy" id="930091"/>
    <lineage>
        <taxon>Eukaryota</taxon>
        <taxon>Fungi</taxon>
        <taxon>Dikarya</taxon>
        <taxon>Ascomycota</taxon>
        <taxon>Pezizomycotina</taxon>
        <taxon>Dothideomycetes</taxon>
        <taxon>Pleosporomycetidae</taxon>
        <taxon>Pleosporales</taxon>
        <taxon>Pleosporineae</taxon>
        <taxon>Pleosporaceae</taxon>
        <taxon>Bipolaris</taxon>
    </lineage>
</organism>
<dbReference type="AlphaFoldDB" id="W7ESY2"/>
<dbReference type="InterPro" id="IPR038718">
    <property type="entry name" value="SNF2-like_sf"/>
</dbReference>
<dbReference type="Gene3D" id="3.40.50.10810">
    <property type="entry name" value="Tandem AAA-ATPase domain"/>
    <property type="match status" value="1"/>
</dbReference>
<evidence type="ECO:0000313" key="5">
    <source>
        <dbReference type="EMBL" id="EUN30264.1"/>
    </source>
</evidence>
<feature type="domain" description="Helicase ATP-binding" evidence="4">
    <location>
        <begin position="41"/>
        <end position="226"/>
    </location>
</feature>
<name>W7ESY2_BIPV3</name>
<evidence type="ECO:0000256" key="1">
    <source>
        <dbReference type="ARBA" id="ARBA00022741"/>
    </source>
</evidence>
<accession>W7ESY2</accession>
<sequence>MALDFIAQRESGRPSAELTHWRERRRKGEIRFQHVLTNSEPPEHREARGGILTDNMELGKSLIILSAIASSLPDAENFTSTPTAHAKESTTFLKPSRATLIIVPSTTLIDNWVDEIPTHRYPYKVTFHKHISTERHAETHLLLEKDVIFTTYATAIEDTKNNLSPLSRIHWFRIVLDEAHKIRNQNTKMFKSIQELLAHRRWCLTGTPIQNRLEDLGSLVAFLCLTELERMPTFRNTICLRRTRDILDLPQPIACLQLIKLSDYERHQYNDLYQHYKKQVEMEVSENGRCASITLQSIHELRLFCNNGPRRIQEALHQSDDEMLTYLL</sequence>
<evidence type="ECO:0000256" key="3">
    <source>
        <dbReference type="ARBA" id="ARBA00022840"/>
    </source>
</evidence>
<keyword evidence="2" id="KW-0378">Hydrolase</keyword>
<reference evidence="5 6" key="1">
    <citation type="journal article" date="2013" name="PLoS Genet.">
        <title>Comparative genome structure, secondary metabolite, and effector coding capacity across Cochliobolus pathogens.</title>
        <authorList>
            <person name="Condon B.J."/>
            <person name="Leng Y."/>
            <person name="Wu D."/>
            <person name="Bushley K.E."/>
            <person name="Ohm R.A."/>
            <person name="Otillar R."/>
            <person name="Martin J."/>
            <person name="Schackwitz W."/>
            <person name="Grimwood J."/>
            <person name="MohdZainudin N."/>
            <person name="Xue C."/>
            <person name="Wang R."/>
            <person name="Manning V.A."/>
            <person name="Dhillon B."/>
            <person name="Tu Z.J."/>
            <person name="Steffenson B.J."/>
            <person name="Salamov A."/>
            <person name="Sun H."/>
            <person name="Lowry S."/>
            <person name="LaButti K."/>
            <person name="Han J."/>
            <person name="Copeland A."/>
            <person name="Lindquist E."/>
            <person name="Barry K."/>
            <person name="Schmutz J."/>
            <person name="Baker S.E."/>
            <person name="Ciuffetti L.M."/>
            <person name="Grigoriev I.V."/>
            <person name="Zhong S."/>
            <person name="Turgeon B.G."/>
        </authorList>
    </citation>
    <scope>NUCLEOTIDE SEQUENCE [LARGE SCALE GENOMIC DNA]</scope>
    <source>
        <strain evidence="5 6">FI3</strain>
    </source>
</reference>
<keyword evidence="1" id="KW-0547">Nucleotide-binding</keyword>
<dbReference type="InterPro" id="IPR014001">
    <property type="entry name" value="Helicase_ATP-bd"/>
</dbReference>
<dbReference type="InterPro" id="IPR000330">
    <property type="entry name" value="SNF2_N"/>
</dbReference>
<gene>
    <name evidence="5" type="ORF">COCVIDRAFT_23799</name>
</gene>
<dbReference type="PANTHER" id="PTHR45626">
    <property type="entry name" value="TRANSCRIPTION TERMINATION FACTOR 2-RELATED"/>
    <property type="match status" value="1"/>
</dbReference>
<dbReference type="InterPro" id="IPR050628">
    <property type="entry name" value="SNF2_RAD54_helicase_TF"/>
</dbReference>
<dbReference type="GO" id="GO:0006281">
    <property type="term" value="P:DNA repair"/>
    <property type="evidence" value="ECO:0007669"/>
    <property type="project" value="TreeGrafter"/>
</dbReference>
<dbReference type="GO" id="GO:0008094">
    <property type="term" value="F:ATP-dependent activity, acting on DNA"/>
    <property type="evidence" value="ECO:0007669"/>
    <property type="project" value="TreeGrafter"/>
</dbReference>
<keyword evidence="6" id="KW-1185">Reference proteome</keyword>
<dbReference type="PANTHER" id="PTHR45626:SF52">
    <property type="entry name" value="SINGLE-STRANDED DNA-DEPENDENT ATPASE (EUROFUNG)"/>
    <property type="match status" value="1"/>
</dbReference>
<dbReference type="InterPro" id="IPR027417">
    <property type="entry name" value="P-loop_NTPase"/>
</dbReference>
<dbReference type="GO" id="GO:0005524">
    <property type="term" value="F:ATP binding"/>
    <property type="evidence" value="ECO:0007669"/>
    <property type="project" value="UniProtKB-KW"/>
</dbReference>
<dbReference type="EMBL" id="KI968706">
    <property type="protein sequence ID" value="EUN30264.1"/>
    <property type="molecule type" value="Genomic_DNA"/>
</dbReference>
<evidence type="ECO:0000313" key="6">
    <source>
        <dbReference type="Proteomes" id="UP000054337"/>
    </source>
</evidence>
<protein>
    <recommendedName>
        <fullName evidence="4">Helicase ATP-binding domain-containing protein</fullName>
    </recommendedName>
</protein>
<dbReference type="HOGENOM" id="CLU_847272_0_0_1"/>
<dbReference type="GO" id="GO:0005634">
    <property type="term" value="C:nucleus"/>
    <property type="evidence" value="ECO:0007669"/>
    <property type="project" value="TreeGrafter"/>
</dbReference>
<dbReference type="PROSITE" id="PS51192">
    <property type="entry name" value="HELICASE_ATP_BIND_1"/>
    <property type="match status" value="1"/>
</dbReference>
<dbReference type="Proteomes" id="UP000054337">
    <property type="component" value="Unassembled WGS sequence"/>
</dbReference>
<evidence type="ECO:0000256" key="2">
    <source>
        <dbReference type="ARBA" id="ARBA00022801"/>
    </source>
</evidence>
<dbReference type="GO" id="GO:0016787">
    <property type="term" value="F:hydrolase activity"/>
    <property type="evidence" value="ECO:0007669"/>
    <property type="project" value="UniProtKB-KW"/>
</dbReference>
<dbReference type="OrthoDB" id="448448at2759"/>
<keyword evidence="3" id="KW-0067">ATP-binding</keyword>
<dbReference type="SMART" id="SM00487">
    <property type="entry name" value="DEXDc"/>
    <property type="match status" value="1"/>
</dbReference>
<dbReference type="Pfam" id="PF00176">
    <property type="entry name" value="SNF2-rel_dom"/>
    <property type="match status" value="1"/>
</dbReference>
<dbReference type="CDD" id="cd18008">
    <property type="entry name" value="DEXDc_SHPRH-like"/>
    <property type="match status" value="1"/>
</dbReference>
<dbReference type="RefSeq" id="XP_014559860.1">
    <property type="nucleotide sequence ID" value="XM_014704374.1"/>
</dbReference>
<evidence type="ECO:0000259" key="4">
    <source>
        <dbReference type="PROSITE" id="PS51192"/>
    </source>
</evidence>
<dbReference type="SUPFAM" id="SSF52540">
    <property type="entry name" value="P-loop containing nucleoside triphosphate hydrolases"/>
    <property type="match status" value="1"/>
</dbReference>
<proteinExistence type="predicted"/>